<dbReference type="GO" id="GO:0016301">
    <property type="term" value="F:kinase activity"/>
    <property type="evidence" value="ECO:0007669"/>
    <property type="project" value="UniProtKB-KW"/>
</dbReference>
<comment type="catalytic activity">
    <reaction evidence="5">
        <text>6-hydroxymethyl-7,8-dihydropterin + ATP = (7,8-dihydropterin-6-yl)methyl diphosphate + AMP + H(+)</text>
        <dbReference type="Rhea" id="RHEA:11412"/>
        <dbReference type="ChEBI" id="CHEBI:15378"/>
        <dbReference type="ChEBI" id="CHEBI:30616"/>
        <dbReference type="ChEBI" id="CHEBI:44841"/>
        <dbReference type="ChEBI" id="CHEBI:72950"/>
        <dbReference type="ChEBI" id="CHEBI:456215"/>
        <dbReference type="EC" id="2.7.6.3"/>
    </reaction>
</comment>
<keyword evidence="8" id="KW-1185">Reference proteome</keyword>
<reference evidence="7" key="1">
    <citation type="journal article" date="2014" name="Int. J. Syst. Evol. Microbiol.">
        <title>Complete genome sequence of Corynebacterium casei LMG S-19264T (=DSM 44701T), isolated from a smear-ripened cheese.</title>
        <authorList>
            <consortium name="US DOE Joint Genome Institute (JGI-PGF)"/>
            <person name="Walter F."/>
            <person name="Albersmeier A."/>
            <person name="Kalinowski J."/>
            <person name="Ruckert C."/>
        </authorList>
    </citation>
    <scope>NUCLEOTIDE SEQUENCE</scope>
    <source>
        <strain evidence="7">JCM 13583</strain>
    </source>
</reference>
<comment type="similarity">
    <text evidence="5">Belongs to the archaeal 6-HMPDK family.</text>
</comment>
<evidence type="ECO:0000259" key="6">
    <source>
        <dbReference type="Pfam" id="PF01973"/>
    </source>
</evidence>
<dbReference type="GO" id="GO:0009229">
    <property type="term" value="P:thiamine diphosphate biosynthetic process"/>
    <property type="evidence" value="ECO:0007669"/>
    <property type="project" value="InterPro"/>
</dbReference>
<dbReference type="GO" id="GO:0005524">
    <property type="term" value="F:ATP binding"/>
    <property type="evidence" value="ECO:0007669"/>
    <property type="project" value="UniProtKB-UniRule"/>
</dbReference>
<evidence type="ECO:0000256" key="3">
    <source>
        <dbReference type="ARBA" id="ARBA00022777"/>
    </source>
</evidence>
<evidence type="ECO:0000256" key="5">
    <source>
        <dbReference type="HAMAP-Rule" id="MF_02131"/>
    </source>
</evidence>
<organism evidence="7 8">
    <name type="scientific">Thermogymnomonas acidicola</name>
    <dbReference type="NCBI Taxonomy" id="399579"/>
    <lineage>
        <taxon>Archaea</taxon>
        <taxon>Methanobacteriati</taxon>
        <taxon>Thermoplasmatota</taxon>
        <taxon>Thermoplasmata</taxon>
        <taxon>Thermoplasmatales</taxon>
        <taxon>Thermogymnomonas</taxon>
    </lineage>
</organism>
<dbReference type="Proteomes" id="UP000632195">
    <property type="component" value="Unassembled WGS sequence"/>
</dbReference>
<proteinExistence type="inferred from homology"/>
<keyword evidence="3 5" id="KW-0418">Kinase</keyword>
<dbReference type="GO" id="GO:0003848">
    <property type="term" value="F:2-amino-4-hydroxy-6-hydroxymethyldihydropteridine diphosphokinase activity"/>
    <property type="evidence" value="ECO:0007669"/>
    <property type="project" value="UniProtKB-UniRule"/>
</dbReference>
<dbReference type="PANTHER" id="PTHR39648:SF1">
    <property type="entry name" value="6-HYDROXYMETHYL-7,8-DIHYDROPTERIN PYROPHOSPHOKINASE"/>
    <property type="match status" value="1"/>
</dbReference>
<dbReference type="GO" id="GO:0004788">
    <property type="term" value="F:thiamine diphosphokinase activity"/>
    <property type="evidence" value="ECO:0007669"/>
    <property type="project" value="InterPro"/>
</dbReference>
<feature type="domain" description="6-hydroxymethylpterin diphosphokinase MptE-like" evidence="6">
    <location>
        <begin position="54"/>
        <end position="185"/>
    </location>
</feature>
<keyword evidence="4 5" id="KW-0067">ATP-binding</keyword>
<evidence type="ECO:0000256" key="4">
    <source>
        <dbReference type="ARBA" id="ARBA00022840"/>
    </source>
</evidence>
<dbReference type="RefSeq" id="WP_188680309.1">
    <property type="nucleotide sequence ID" value="NZ_BMNY01000001.1"/>
</dbReference>
<dbReference type="PANTHER" id="PTHR39648">
    <property type="entry name" value="6-HYDROXYMETHYL-7,8-DIHYDROPTERIN PYROPHOSPHOKINASE"/>
    <property type="match status" value="1"/>
</dbReference>
<dbReference type="SUPFAM" id="SSF63999">
    <property type="entry name" value="Thiamin pyrophosphokinase, catalytic domain"/>
    <property type="match status" value="1"/>
</dbReference>
<dbReference type="EMBL" id="BMNY01000001">
    <property type="protein sequence ID" value="GGM71281.1"/>
    <property type="molecule type" value="Genomic_DNA"/>
</dbReference>
<dbReference type="GO" id="GO:0000287">
    <property type="term" value="F:magnesium ion binding"/>
    <property type="evidence" value="ECO:0007669"/>
    <property type="project" value="UniProtKB-UniRule"/>
</dbReference>
<dbReference type="AlphaFoldDB" id="A0AA37F959"/>
<comment type="cofactor">
    <cofactor evidence="5">
        <name>Mg(2+)</name>
        <dbReference type="ChEBI" id="CHEBI:18420"/>
    </cofactor>
</comment>
<dbReference type="InterPro" id="IPR036759">
    <property type="entry name" value="TPK_catalytic_sf"/>
</dbReference>
<accession>A0AA37F959</accession>
<evidence type="ECO:0000313" key="7">
    <source>
        <dbReference type="EMBL" id="GGM71281.1"/>
    </source>
</evidence>
<protein>
    <recommendedName>
        <fullName evidence="5">6-hydroxymethyl-7,8-dihydropterin pyrophosphokinase</fullName>
        <shortName evidence="5">HPPK</shortName>
        <ecNumber evidence="5">2.7.6.3</ecNumber>
    </recommendedName>
    <alternativeName>
        <fullName evidence="5">2-amino-4-hydroxy-6-hydroxymethyldihydropteridine pyrophosphokinase</fullName>
    </alternativeName>
    <alternativeName>
        <fullName evidence="5">6-hydroxymethyl-7,8-dihydropterin diphosphokinase</fullName>
        <shortName evidence="5">6-HMPDK</shortName>
    </alternativeName>
    <alternativeName>
        <fullName evidence="5">7,8-dihydro-6-hydroxymethylpterin diphosphokinase</fullName>
    </alternativeName>
    <alternativeName>
        <fullName evidence="5">7,8-dihydro-6-hydroxymethylpterin pyrophosphokinase</fullName>
        <shortName evidence="5">PPPK</shortName>
    </alternativeName>
</protein>
<dbReference type="InterPro" id="IPR002826">
    <property type="entry name" value="MptE-like"/>
</dbReference>
<dbReference type="Pfam" id="PF01973">
    <property type="entry name" value="MptE-like"/>
    <property type="match status" value="1"/>
</dbReference>
<keyword evidence="5" id="KW-0460">Magnesium</keyword>
<dbReference type="InterPro" id="IPR027510">
    <property type="entry name" value="HMPDK_MptE"/>
</dbReference>
<keyword evidence="1 5" id="KW-0808">Transferase</keyword>
<evidence type="ECO:0000256" key="2">
    <source>
        <dbReference type="ARBA" id="ARBA00022741"/>
    </source>
</evidence>
<evidence type="ECO:0000313" key="8">
    <source>
        <dbReference type="Proteomes" id="UP000632195"/>
    </source>
</evidence>
<reference evidence="7" key="2">
    <citation type="submission" date="2022-09" db="EMBL/GenBank/DDBJ databases">
        <authorList>
            <person name="Sun Q."/>
            <person name="Ohkuma M."/>
        </authorList>
    </citation>
    <scope>NUCLEOTIDE SEQUENCE</scope>
    <source>
        <strain evidence="7">JCM 13583</strain>
    </source>
</reference>
<comment type="caution">
    <text evidence="7">The sequence shown here is derived from an EMBL/GenBank/DDBJ whole genome shotgun (WGS) entry which is preliminary data.</text>
</comment>
<dbReference type="EC" id="2.7.6.3" evidence="5"/>
<comment type="function">
    <text evidence="5">Catalyzes the transfer of diphosphate from ATP to 6-hydroxymethyl-7,8-dihydropterin (6-HMD), leading to 6-hydroxymethyl-7,8-dihydropterin diphosphate (6-HMDP).</text>
</comment>
<evidence type="ECO:0000256" key="1">
    <source>
        <dbReference type="ARBA" id="ARBA00022679"/>
    </source>
</evidence>
<sequence length="226" mass="24536">MDWNSWSRYYMAITGELGIDPAMDLVSSLRLSDIIGERGCLRLSDHRLSGLRGGDVYVIGNGPGLAELLHSVGEGKVFVADSAIGTFHSIMGCPDFIVTDLDGDTDGIMECARKGSIVFVHAHGDNVEKVERLAPFLFPGAVGTTQNRPVGFVHNFYGFTDGDRAAFIAAAFGARRITLVGFDFEHPVHKGNPERKKAKLKWARALLSALAQERGGELIEGDFIDI</sequence>
<gene>
    <name evidence="5" type="primary">mptE</name>
    <name evidence="7" type="ORF">GCM10007108_06740</name>
</gene>
<name>A0AA37F959_9ARCH</name>
<keyword evidence="2 5" id="KW-0547">Nucleotide-binding</keyword>
<dbReference type="HAMAP" id="MF_02131">
    <property type="entry name" value="HMPDK_arch"/>
    <property type="match status" value="1"/>
</dbReference>